<evidence type="ECO:0008006" key="4">
    <source>
        <dbReference type="Google" id="ProtNLM"/>
    </source>
</evidence>
<reference evidence="2 3" key="1">
    <citation type="submission" date="2019-03" db="EMBL/GenBank/DDBJ databases">
        <title>Arenimonas daejeonensis sp. nov., isolated from compost.</title>
        <authorList>
            <person name="Jeon C.O."/>
        </authorList>
    </citation>
    <scope>NUCLEOTIDE SEQUENCE [LARGE SCALE GENOMIC DNA]</scope>
    <source>
        <strain evidence="2 3">R29</strain>
    </source>
</reference>
<gene>
    <name evidence="2" type="ORF">E1B00_11095</name>
</gene>
<sequence>MTPLRRVPLVLAIGFVLAACSPAQEAAAPAAEAATPVEAPVADPVETVDPAPTAEAPAVGELAAVKNDPAVINFEGFGPAKFGASEEEVRMAWGRPLEAGTPAEGATCYQLRMEPMPENGKGILFLFEDGKFARYDVDVPLHVAPGDLTTGMTADQVEAAFQGRVESQPHKYVEGARNLIVSPEGGGEARLVFETDAAGTIVSWRIGVPPQIHYVEGCG</sequence>
<dbReference type="RefSeq" id="WP_139448710.1">
    <property type="nucleotide sequence ID" value="NZ_SMDR01000002.1"/>
</dbReference>
<dbReference type="Proteomes" id="UP000305760">
    <property type="component" value="Unassembled WGS sequence"/>
</dbReference>
<dbReference type="EMBL" id="SMDR01000002">
    <property type="protein sequence ID" value="TNJ33867.1"/>
    <property type="molecule type" value="Genomic_DNA"/>
</dbReference>
<keyword evidence="1" id="KW-0732">Signal</keyword>
<dbReference type="OrthoDB" id="5193828at2"/>
<feature type="chain" id="PRO_5022750482" description="Lectin" evidence="1">
    <location>
        <begin position="27"/>
        <end position="219"/>
    </location>
</feature>
<feature type="signal peptide" evidence="1">
    <location>
        <begin position="1"/>
        <end position="26"/>
    </location>
</feature>
<evidence type="ECO:0000256" key="1">
    <source>
        <dbReference type="SAM" id="SignalP"/>
    </source>
</evidence>
<dbReference type="PROSITE" id="PS51257">
    <property type="entry name" value="PROKAR_LIPOPROTEIN"/>
    <property type="match status" value="1"/>
</dbReference>
<comment type="caution">
    <text evidence="2">The sequence shown here is derived from an EMBL/GenBank/DDBJ whole genome shotgun (WGS) entry which is preliminary data.</text>
</comment>
<name>A0A5C4RTE5_9GAMM</name>
<dbReference type="AlphaFoldDB" id="A0A5C4RTE5"/>
<evidence type="ECO:0000313" key="3">
    <source>
        <dbReference type="Proteomes" id="UP000305760"/>
    </source>
</evidence>
<evidence type="ECO:0000313" key="2">
    <source>
        <dbReference type="EMBL" id="TNJ33867.1"/>
    </source>
</evidence>
<accession>A0A5C4RTE5</accession>
<organism evidence="2 3">
    <name type="scientific">Arenimonas terrae</name>
    <dbReference type="NCBI Taxonomy" id="2546226"/>
    <lineage>
        <taxon>Bacteria</taxon>
        <taxon>Pseudomonadati</taxon>
        <taxon>Pseudomonadota</taxon>
        <taxon>Gammaproteobacteria</taxon>
        <taxon>Lysobacterales</taxon>
        <taxon>Lysobacteraceae</taxon>
        <taxon>Arenimonas</taxon>
    </lineage>
</organism>
<proteinExistence type="predicted"/>
<protein>
    <recommendedName>
        <fullName evidence="4">Lectin</fullName>
    </recommendedName>
</protein>
<keyword evidence="3" id="KW-1185">Reference proteome</keyword>